<protein>
    <submittedName>
        <fullName evidence="3">Uncharacterized protein</fullName>
    </submittedName>
</protein>
<gene>
    <name evidence="3" type="ORF">SASPL_122296</name>
</gene>
<accession>A0A8X8XL18</accession>
<dbReference type="GO" id="GO:0080044">
    <property type="term" value="F:quercetin 7-O-glucosyltransferase activity"/>
    <property type="evidence" value="ECO:0007669"/>
    <property type="project" value="TreeGrafter"/>
</dbReference>
<dbReference type="GO" id="GO:0080043">
    <property type="term" value="F:quercetin 3-O-glucosyltransferase activity"/>
    <property type="evidence" value="ECO:0007669"/>
    <property type="project" value="TreeGrafter"/>
</dbReference>
<name>A0A8X8XL18_SALSN</name>
<dbReference type="PANTHER" id="PTHR11926">
    <property type="entry name" value="GLUCOSYL/GLUCURONOSYL TRANSFERASES"/>
    <property type="match status" value="1"/>
</dbReference>
<evidence type="ECO:0000256" key="1">
    <source>
        <dbReference type="ARBA" id="ARBA00009995"/>
    </source>
</evidence>
<comment type="similarity">
    <text evidence="1">Belongs to the UDP-glycosyltransferase family.</text>
</comment>
<dbReference type="Gene3D" id="3.40.50.2000">
    <property type="entry name" value="Glycogen Phosphorylase B"/>
    <property type="match status" value="1"/>
</dbReference>
<dbReference type="Pfam" id="PF00201">
    <property type="entry name" value="UDPGT"/>
    <property type="match status" value="1"/>
</dbReference>
<evidence type="ECO:0000256" key="2">
    <source>
        <dbReference type="ARBA" id="ARBA00022679"/>
    </source>
</evidence>
<keyword evidence="4" id="KW-1185">Reference proteome</keyword>
<evidence type="ECO:0000313" key="3">
    <source>
        <dbReference type="EMBL" id="KAG6414919.1"/>
    </source>
</evidence>
<dbReference type="SUPFAM" id="SSF53756">
    <property type="entry name" value="UDP-Glycosyltransferase/glycogen phosphorylase"/>
    <property type="match status" value="1"/>
</dbReference>
<proteinExistence type="inferred from homology"/>
<dbReference type="EMBL" id="PNBA02000008">
    <property type="protein sequence ID" value="KAG6414919.1"/>
    <property type="molecule type" value="Genomic_DNA"/>
</dbReference>
<comment type="caution">
    <text evidence="3">The sequence shown here is derived from an EMBL/GenBank/DDBJ whole genome shotgun (WGS) entry which is preliminary data.</text>
</comment>
<dbReference type="AlphaFoldDB" id="A0A8X8XL18"/>
<dbReference type="InterPro" id="IPR002213">
    <property type="entry name" value="UDP_glucos_trans"/>
</dbReference>
<dbReference type="FunFam" id="3.40.50.2000:FF:000056">
    <property type="entry name" value="Glycosyltransferase"/>
    <property type="match status" value="1"/>
</dbReference>
<dbReference type="CDD" id="cd03784">
    <property type="entry name" value="GT1_Gtf-like"/>
    <property type="match status" value="1"/>
</dbReference>
<reference evidence="3" key="1">
    <citation type="submission" date="2018-01" db="EMBL/GenBank/DDBJ databases">
        <authorList>
            <person name="Mao J.F."/>
        </authorList>
    </citation>
    <scope>NUCLEOTIDE SEQUENCE</scope>
    <source>
        <strain evidence="3">Huo1</strain>
        <tissue evidence="3">Leaf</tissue>
    </source>
</reference>
<dbReference type="Proteomes" id="UP000298416">
    <property type="component" value="Unassembled WGS sequence"/>
</dbReference>
<sequence>MSNSHVDDTRLEPLASNLWKEETGCIDWLDTMAPASVVYVNFGSITVMTANQMTEFAWGLANSKKPFLWIIRPDIVSGEAAMLPPEFVAETKDNCMMVSWCPQEEVLKHPAIGGFVTHGGWNSTLESVAGGVPMIFWPFFGMEIENDVKRDEVELLVREMMDGDKGMEMRKNVVEWKRNAEESIAADGSSFLDSKRLIEELLV</sequence>
<evidence type="ECO:0000313" key="4">
    <source>
        <dbReference type="Proteomes" id="UP000298416"/>
    </source>
</evidence>
<dbReference type="PANTHER" id="PTHR11926:SF1498">
    <property type="entry name" value="GLYCOSYLTRANSFERASE"/>
    <property type="match status" value="1"/>
</dbReference>
<organism evidence="3">
    <name type="scientific">Salvia splendens</name>
    <name type="common">Scarlet sage</name>
    <dbReference type="NCBI Taxonomy" id="180675"/>
    <lineage>
        <taxon>Eukaryota</taxon>
        <taxon>Viridiplantae</taxon>
        <taxon>Streptophyta</taxon>
        <taxon>Embryophyta</taxon>
        <taxon>Tracheophyta</taxon>
        <taxon>Spermatophyta</taxon>
        <taxon>Magnoliopsida</taxon>
        <taxon>eudicotyledons</taxon>
        <taxon>Gunneridae</taxon>
        <taxon>Pentapetalae</taxon>
        <taxon>asterids</taxon>
        <taxon>lamiids</taxon>
        <taxon>Lamiales</taxon>
        <taxon>Lamiaceae</taxon>
        <taxon>Nepetoideae</taxon>
        <taxon>Mentheae</taxon>
        <taxon>Salviinae</taxon>
        <taxon>Salvia</taxon>
        <taxon>Salvia subgen. Calosphace</taxon>
        <taxon>core Calosphace</taxon>
    </lineage>
</organism>
<reference evidence="3" key="2">
    <citation type="submission" date="2020-08" db="EMBL/GenBank/DDBJ databases">
        <title>Plant Genome Project.</title>
        <authorList>
            <person name="Zhang R.-G."/>
        </authorList>
    </citation>
    <scope>NUCLEOTIDE SEQUENCE</scope>
    <source>
        <strain evidence="3">Huo1</strain>
        <tissue evidence="3">Leaf</tissue>
    </source>
</reference>
<keyword evidence="2" id="KW-0808">Transferase</keyword>